<gene>
    <name evidence="1" type="ORF">BURPS1710A_A2147</name>
</gene>
<dbReference type="HOGENOM" id="CLU_3286294_0_0_4"/>
<accession>A0A0E1W8K1</accession>
<evidence type="ECO:0000313" key="1">
    <source>
        <dbReference type="EMBL" id="EET05847.1"/>
    </source>
</evidence>
<dbReference type="AlphaFoldDB" id="A0A0E1W8K1"/>
<evidence type="ECO:0000313" key="2">
    <source>
        <dbReference type="Proteomes" id="UP000001812"/>
    </source>
</evidence>
<dbReference type="Proteomes" id="UP000001812">
    <property type="component" value="Chromosome II"/>
</dbReference>
<reference evidence="1 2" key="2">
    <citation type="submission" date="2009-05" db="EMBL/GenBank/DDBJ databases">
        <authorList>
            <person name="Harkins D.M."/>
            <person name="DeShazer D."/>
            <person name="Woods D.E."/>
            <person name="Brinkac L.M."/>
            <person name="Brown K.A."/>
            <person name="Hung G.C."/>
            <person name="Tuanyok A."/>
            <person name="Zhang B."/>
            <person name="Nierman W.C."/>
        </authorList>
    </citation>
    <scope>NUCLEOTIDE SEQUENCE [LARGE SCALE GENOMIC DNA]</scope>
    <source>
        <strain evidence="1 2">1710a</strain>
    </source>
</reference>
<organism evidence="1 2">
    <name type="scientific">Burkholderia pseudomallei 1710a</name>
    <dbReference type="NCBI Taxonomy" id="320371"/>
    <lineage>
        <taxon>Bacteria</taxon>
        <taxon>Pseudomonadati</taxon>
        <taxon>Pseudomonadota</taxon>
        <taxon>Betaproteobacteria</taxon>
        <taxon>Burkholderiales</taxon>
        <taxon>Burkholderiaceae</taxon>
        <taxon>Burkholderia</taxon>
        <taxon>pseudomallei group</taxon>
    </lineage>
</organism>
<sequence length="50" mass="5639">MADRTPRKIRLRGDRWCVSHSPAIASPAIALDATFASIRRGRSRFAEIRT</sequence>
<protein>
    <submittedName>
        <fullName evidence="1">Uncharacterized protein</fullName>
    </submittedName>
</protein>
<name>A0A0E1W8K1_BURPE</name>
<proteinExistence type="predicted"/>
<dbReference type="EMBL" id="CM000833">
    <property type="protein sequence ID" value="EET05847.1"/>
    <property type="molecule type" value="Genomic_DNA"/>
</dbReference>
<reference evidence="2" key="1">
    <citation type="submission" date="2007-08" db="EMBL/GenBank/DDBJ databases">
        <title>Annotation of Burkholderia pseudomallei 1710a.</title>
        <authorList>
            <person name="Harkins D.M."/>
            <person name="DeShazer D."/>
            <person name="Woods D.E."/>
            <person name="Brinkac L.M."/>
            <person name="Brown K.A."/>
            <person name="Hung G.C."/>
            <person name="Tuanyok A."/>
            <person name="Zhang B."/>
            <person name="Nierman W.C."/>
        </authorList>
    </citation>
    <scope>NUCLEOTIDE SEQUENCE [LARGE SCALE GENOMIC DNA]</scope>
    <source>
        <strain evidence="2">1710a</strain>
    </source>
</reference>